<dbReference type="InterPro" id="IPR002241">
    <property type="entry name" value="Glyco_hydro_27"/>
</dbReference>
<evidence type="ECO:0000256" key="5">
    <source>
        <dbReference type="ARBA" id="ARBA00023277"/>
    </source>
</evidence>
<organism evidence="13 14">
    <name type="scientific">Microbacterium galbinum</name>
    <dbReference type="NCBI Taxonomy" id="2851646"/>
    <lineage>
        <taxon>Bacteria</taxon>
        <taxon>Bacillati</taxon>
        <taxon>Actinomycetota</taxon>
        <taxon>Actinomycetes</taxon>
        <taxon>Micrococcales</taxon>
        <taxon>Microbacteriaceae</taxon>
        <taxon>Microbacterium</taxon>
    </lineage>
</organism>
<dbReference type="GO" id="GO:0016787">
    <property type="term" value="F:hydrolase activity"/>
    <property type="evidence" value="ECO:0007669"/>
    <property type="project" value="UniProtKB-KW"/>
</dbReference>
<feature type="region of interest" description="Disordered" evidence="9">
    <location>
        <begin position="512"/>
        <end position="536"/>
    </location>
</feature>
<evidence type="ECO:0000256" key="7">
    <source>
        <dbReference type="ARBA" id="ARBA00023326"/>
    </source>
</evidence>
<dbReference type="InterPro" id="IPR013780">
    <property type="entry name" value="Glyco_hydro_b"/>
</dbReference>
<proteinExistence type="inferred from homology"/>
<dbReference type="Pfam" id="PF03442">
    <property type="entry name" value="CBM_X2"/>
    <property type="match status" value="1"/>
</dbReference>
<dbReference type="InterPro" id="IPR013785">
    <property type="entry name" value="Aldolase_TIM"/>
</dbReference>
<evidence type="ECO:0000256" key="8">
    <source>
        <dbReference type="RuleBase" id="RU361168"/>
    </source>
</evidence>
<keyword evidence="3 8" id="KW-0378">Hydrolase</keyword>
<feature type="domain" description="Carbohydrate binding X2" evidence="11">
    <location>
        <begin position="660"/>
        <end position="726"/>
    </location>
</feature>
<feature type="signal peptide" evidence="10">
    <location>
        <begin position="1"/>
        <end position="28"/>
    </location>
</feature>
<comment type="similarity">
    <text evidence="1 8">Belongs to the glycosyl hydrolase 27 family.</text>
</comment>
<comment type="catalytic activity">
    <reaction evidence="8">
        <text>Hydrolysis of terminal, non-reducing alpha-D-galactose residues in alpha-D-galactosides, including galactose oligosaccharides, galactomannans and galactolipids.</text>
        <dbReference type="EC" id="3.2.1.22"/>
    </reaction>
</comment>
<dbReference type="SUPFAM" id="SSF81296">
    <property type="entry name" value="E set domains"/>
    <property type="match status" value="1"/>
</dbReference>
<evidence type="ECO:0000313" key="13">
    <source>
        <dbReference type="EMBL" id="UPL14805.1"/>
    </source>
</evidence>
<dbReference type="PANTHER" id="PTHR11452:SF33">
    <property type="entry name" value="ALPHA-GALACTOSIDASE 2"/>
    <property type="match status" value="1"/>
</dbReference>
<keyword evidence="6 8" id="KW-0326">Glycosidase</keyword>
<dbReference type="SUPFAM" id="SSF51011">
    <property type="entry name" value="Glycosyl hydrolase domain"/>
    <property type="match status" value="1"/>
</dbReference>
<dbReference type="CDD" id="cd14792">
    <property type="entry name" value="GH27"/>
    <property type="match status" value="1"/>
</dbReference>
<dbReference type="Gene3D" id="2.60.40.1180">
    <property type="entry name" value="Golgi alpha-mannosidase II"/>
    <property type="match status" value="1"/>
</dbReference>
<evidence type="ECO:0000313" key="14">
    <source>
        <dbReference type="Proteomes" id="UP000831963"/>
    </source>
</evidence>
<dbReference type="InterPro" id="IPR041233">
    <property type="entry name" value="Melibiase_C"/>
</dbReference>
<keyword evidence="7" id="KW-0624">Polysaccharide degradation</keyword>
<evidence type="ECO:0000256" key="10">
    <source>
        <dbReference type="SAM" id="SignalP"/>
    </source>
</evidence>
<reference evidence="13 14" key="1">
    <citation type="submission" date="2021-06" db="EMBL/GenBank/DDBJ databases">
        <title>Genome-based taxonomic framework of Microbacterium strains isolated from marine environment, the description of four new species and reclassification of four preexisting species.</title>
        <authorList>
            <person name="Lee S.D."/>
            <person name="Kim S.-M."/>
            <person name="Byeon Y.-S."/>
            <person name="Yang H.L."/>
            <person name="Kim I.S."/>
        </authorList>
    </citation>
    <scope>NUCLEOTIDE SEQUENCE [LARGE SCALE GENOMIC DNA]</scope>
    <source>
        <strain evidence="13 14">SSW1-36</strain>
    </source>
</reference>
<evidence type="ECO:0000256" key="2">
    <source>
        <dbReference type="ARBA" id="ARBA00022729"/>
    </source>
</evidence>
<evidence type="ECO:0000256" key="9">
    <source>
        <dbReference type="SAM" id="MobiDB-lite"/>
    </source>
</evidence>
<dbReference type="Proteomes" id="UP000831963">
    <property type="component" value="Chromosome"/>
</dbReference>
<dbReference type="InterPro" id="IPR005102">
    <property type="entry name" value="Carbo-bd_X2"/>
</dbReference>
<dbReference type="Pfam" id="PF16499">
    <property type="entry name" value="Melibiase_2"/>
    <property type="match status" value="2"/>
</dbReference>
<dbReference type="Gene3D" id="2.60.120.260">
    <property type="entry name" value="Galactose-binding domain-like"/>
    <property type="match status" value="2"/>
</dbReference>
<dbReference type="InterPro" id="IPR014756">
    <property type="entry name" value="Ig_E-set"/>
</dbReference>
<dbReference type="PANTHER" id="PTHR11452">
    <property type="entry name" value="ALPHA-GALACTOSIDASE/ALPHA-N-ACETYLGALACTOSAMINIDASE"/>
    <property type="match status" value="1"/>
</dbReference>
<dbReference type="EC" id="3.2.1.22" evidence="8"/>
<evidence type="ECO:0000256" key="3">
    <source>
        <dbReference type="ARBA" id="ARBA00022801"/>
    </source>
</evidence>
<dbReference type="Pfam" id="PF17801">
    <property type="entry name" value="Melibiase_C"/>
    <property type="match status" value="1"/>
</dbReference>
<evidence type="ECO:0000256" key="6">
    <source>
        <dbReference type="ARBA" id="ARBA00023295"/>
    </source>
</evidence>
<keyword evidence="14" id="KW-1185">Reference proteome</keyword>
<protein>
    <recommendedName>
        <fullName evidence="8">Alpha-galactosidase</fullName>
        <ecNumber evidence="8">3.2.1.22</ecNumber>
    </recommendedName>
    <alternativeName>
        <fullName evidence="8">Melibiase</fullName>
    </alternativeName>
</protein>
<gene>
    <name evidence="13" type="ORF">KV396_10080</name>
</gene>
<name>A0ABY4IPR3_9MICO</name>
<evidence type="ECO:0000256" key="1">
    <source>
        <dbReference type="ARBA" id="ARBA00009743"/>
    </source>
</evidence>
<feature type="domain" description="Alpha galactosidase C-terminal" evidence="12">
    <location>
        <begin position="398"/>
        <end position="470"/>
    </location>
</feature>
<sequence>MFDTIRSTTRLRWAAGFAVGALVLGAGAATASAASATEVSATPVTAALATSVVAATNTDEESLADKPYMGWSSYSMQVYAGNGQAWISADQIIAQSDAMHEKLQSHGYEYINIDAGWNGSNDEYGRPIPSETLYPNGLQAVIDHVHGNGQKIGLYFIPGISESVYEAAYPVYGAPECTTADVVKRPLQQADYWGIGHRIDFSTPCGQAYIDSIADMLGEWGIDFVKFDSVTPGSGVGDLSLDARDDVAAWSQALKRNDIWFELSWALDIRYADYWKEHADGWRIDWDVECYCENEALTTWDNIARLFPKAAEWWRHAGPNSGWNDFDSLNVGNGKMDGLTKDERRTAATFWAVSSVPMYVGNDMTNLDAYGLELLTNDEVIAVNQAGRPAHPVSTGSSRQTWFSTNPDGSVTVAVFNLGRTDADITVSLADLGVEGEVKVRDLWKKKNLGKATGEFVATDVPVHGTRLFTFTPAKNSTLTLNDDDARLTYEGAWTRNGGAEVPARAQALTVSSFDSSQGGTAPEPGPSNVRTINNNDPGIVYSGTWSQSGGRGMGDYQDDVHYSEANGSAFEYSFVGTGIDWFTETHSSQGEAEIYLDGVLVDTVDTFQADGRGVQQQVYSVRDLPNGSHTLRVVKKSGQFMLNDRLDIVQEGVIDVDHLAFDRAAPADAVVTLLRDPSELQSISRDGTSLTDGTDYTIAGDEITFASGFLAALPDGDTGLELRFRGDHRDDVHATADDGAAVSFTFSGKKLTLTGATGPDQGTAEIYLDGNLVDTVDLHSDTRLTQQVLFTLDDVKKGDHTIKIVKTSGDLLRFDSLSYVTR</sequence>
<feature type="chain" id="PRO_5046171740" description="Alpha-galactosidase" evidence="10">
    <location>
        <begin position="29"/>
        <end position="823"/>
    </location>
</feature>
<keyword evidence="8" id="KW-1015">Disulfide bond</keyword>
<dbReference type="EMBL" id="CP078077">
    <property type="protein sequence ID" value="UPL14805.1"/>
    <property type="molecule type" value="Genomic_DNA"/>
</dbReference>
<dbReference type="PRINTS" id="PR00740">
    <property type="entry name" value="GLHYDRLASE27"/>
</dbReference>
<dbReference type="SUPFAM" id="SSF51445">
    <property type="entry name" value="(Trans)glycosidases"/>
    <property type="match status" value="1"/>
</dbReference>
<keyword evidence="2 10" id="KW-0732">Signal</keyword>
<evidence type="ECO:0000259" key="11">
    <source>
        <dbReference type="Pfam" id="PF03442"/>
    </source>
</evidence>
<keyword evidence="5" id="KW-0119">Carbohydrate metabolism</keyword>
<accession>A0ABY4IPR3</accession>
<dbReference type="Gene3D" id="3.20.20.70">
    <property type="entry name" value="Aldolase class I"/>
    <property type="match status" value="1"/>
</dbReference>
<dbReference type="InterPro" id="IPR017853">
    <property type="entry name" value="GH"/>
</dbReference>
<keyword evidence="4" id="KW-0136">Cellulose degradation</keyword>
<evidence type="ECO:0000259" key="12">
    <source>
        <dbReference type="Pfam" id="PF17801"/>
    </source>
</evidence>
<evidence type="ECO:0000256" key="4">
    <source>
        <dbReference type="ARBA" id="ARBA00023001"/>
    </source>
</evidence>
<dbReference type="RefSeq" id="WP_247955637.1">
    <property type="nucleotide sequence ID" value="NZ_CP078077.1"/>
</dbReference>